<sequence>MAHSYANIFMRVLDDFLSQYEKAPFVYYRYIDDIFMIWPHSVNELNDFLAAFNGCHESIKFTMDKSYQSLPYLDVLRTPPNGRNSDIDKFNKVAKLHLDNFLKENLNSRTADNLTSQEARAIRTLRSNKNIIIKRADKGGAITILNTKDYVREAEIQLSSAEFYQPLDEIRTKQFKEELKNLGESLDTKEFREQPTDNHQYLNFHSCHPFPLKKSIIFSQGLRIKRICSSVEDFEHQLAIFIGHLLFSDYPIKLITSEISKLSKYTRPDLLHYKTKPDNDRIPMVFDYHPATENLTKVLRNDLRILSEEESLRPIFSKPPLHGRRQTPNLKSMLTSSSLPRGFDHTGNFKCRKPRCQICNFINCEPSFRPPGNNFTIKLPNLTCDSHNVIYILYCTKCQLGNYVRETATPFRLRFNNNKKSIRDKWSGFPVAEHFNSPNHNIHDINCILVASGFRSTSERKKKQELRWILRLKSFKLGLNRDLGLLKRYYFVDSL</sequence>
<dbReference type="AlphaFoldDB" id="A0A9Q1BKM9"/>
<name>A0A9Q1BKM9_HOLLE</name>
<feature type="domain" description="Helix-turn-helix" evidence="1">
    <location>
        <begin position="200"/>
        <end position="259"/>
    </location>
</feature>
<dbReference type="PANTHER" id="PTHR21301">
    <property type="entry name" value="REVERSE TRANSCRIPTASE"/>
    <property type="match status" value="1"/>
</dbReference>
<organism evidence="2 3">
    <name type="scientific">Holothuria leucospilota</name>
    <name type="common">Black long sea cucumber</name>
    <name type="synonym">Mertensiothuria leucospilota</name>
    <dbReference type="NCBI Taxonomy" id="206669"/>
    <lineage>
        <taxon>Eukaryota</taxon>
        <taxon>Metazoa</taxon>
        <taxon>Echinodermata</taxon>
        <taxon>Eleutherozoa</taxon>
        <taxon>Echinozoa</taxon>
        <taxon>Holothuroidea</taxon>
        <taxon>Aspidochirotacea</taxon>
        <taxon>Aspidochirotida</taxon>
        <taxon>Holothuriidae</taxon>
        <taxon>Holothuria</taxon>
    </lineage>
</organism>
<dbReference type="Pfam" id="PF26215">
    <property type="entry name" value="HTH_animal"/>
    <property type="match status" value="1"/>
</dbReference>
<evidence type="ECO:0000313" key="3">
    <source>
        <dbReference type="Proteomes" id="UP001152320"/>
    </source>
</evidence>
<gene>
    <name evidence="2" type="ORF">HOLleu_30622</name>
</gene>
<dbReference type="OrthoDB" id="10018421at2759"/>
<dbReference type="Proteomes" id="UP001152320">
    <property type="component" value="Chromosome 15"/>
</dbReference>
<dbReference type="EMBL" id="JAIZAY010000015">
    <property type="protein sequence ID" value="KAJ8028402.1"/>
    <property type="molecule type" value="Genomic_DNA"/>
</dbReference>
<protein>
    <recommendedName>
        <fullName evidence="1">Helix-turn-helix domain-containing protein</fullName>
    </recommendedName>
</protein>
<proteinExistence type="predicted"/>
<dbReference type="CDD" id="cd10442">
    <property type="entry name" value="GIY-YIG_PLEs"/>
    <property type="match status" value="1"/>
</dbReference>
<evidence type="ECO:0000259" key="1">
    <source>
        <dbReference type="Pfam" id="PF26215"/>
    </source>
</evidence>
<dbReference type="PANTHER" id="PTHR21301:SF10">
    <property type="entry name" value="REVERSE TRANSCRIPTASE DOMAIN-CONTAINING PROTEIN"/>
    <property type="match status" value="1"/>
</dbReference>
<comment type="caution">
    <text evidence="2">The sequence shown here is derived from an EMBL/GenBank/DDBJ whole genome shotgun (WGS) entry which is preliminary data.</text>
</comment>
<reference evidence="2" key="1">
    <citation type="submission" date="2021-10" db="EMBL/GenBank/DDBJ databases">
        <title>Tropical sea cucumber genome reveals ecological adaptation and Cuvierian tubules defense mechanism.</title>
        <authorList>
            <person name="Chen T."/>
        </authorList>
    </citation>
    <scope>NUCLEOTIDE SEQUENCE</scope>
    <source>
        <strain evidence="2">Nanhai2018</strain>
        <tissue evidence="2">Muscle</tissue>
    </source>
</reference>
<keyword evidence="3" id="KW-1185">Reference proteome</keyword>
<dbReference type="InterPro" id="IPR058912">
    <property type="entry name" value="HTH_animal"/>
</dbReference>
<evidence type="ECO:0000313" key="2">
    <source>
        <dbReference type="EMBL" id="KAJ8028402.1"/>
    </source>
</evidence>
<accession>A0A9Q1BKM9</accession>